<dbReference type="GO" id="GO:0055052">
    <property type="term" value="C:ATP-binding cassette (ABC) transporter complex, substrate-binding subunit-containing"/>
    <property type="evidence" value="ECO:0007669"/>
    <property type="project" value="TreeGrafter"/>
</dbReference>
<dbReference type="OrthoDB" id="9766758at2"/>
<sequence length="451" mass="52027">MKGPFTLFFNRLIVKKISLFLIIIFIFSILVSCGGNVNSNDLLKQKEDKKQEIVITLWDFPRWESENNSRFGWIEKKIKEFEKAHPGVYIYLKKLKWEYGMFEIKAACQAGINPDIAPVAGDYDLILSGYVEPVDEFFTKEELGKYDERALEALKVNGRLYGFPWFLATYGMFINKDLFEERKLSFPPKGDWTFQKFMDTAIKLTWDKNRDKKVDYYGFDYVLKPGNYGFWGLLTMDGARFFDNEGNFVLNSKEGLSALKKLSEAFQKNVIFPPEAGDRNENRLWGNFIEKKKVAMIFMSSWAIPLLEKKKNEGSGFDFELLPYPGGESQAHSFAVASGYAILKQNDERKKKLCGEFLKFITSEKEQENLLKYGVLPAIKSVQEKAVSENQFYKKSKELLTSAEFLPKVRNWQEIENIINTELLLCLKGKKTPEKALQDMGKNISGIVTSE</sequence>
<dbReference type="SUPFAM" id="SSF53850">
    <property type="entry name" value="Periplasmic binding protein-like II"/>
    <property type="match status" value="1"/>
</dbReference>
<keyword evidence="6" id="KW-1185">Reference proteome</keyword>
<keyword evidence="2" id="KW-0813">Transport</keyword>
<keyword evidence="3" id="KW-0732">Signal</keyword>
<dbReference type="EMBL" id="LOHZ01000020">
    <property type="protein sequence ID" value="KYO67814.1"/>
    <property type="molecule type" value="Genomic_DNA"/>
</dbReference>
<keyword evidence="4" id="KW-0812">Transmembrane</keyword>
<evidence type="ECO:0000256" key="1">
    <source>
        <dbReference type="ARBA" id="ARBA00008520"/>
    </source>
</evidence>
<accession>A0A162MVD3</accession>
<dbReference type="Gene3D" id="3.40.190.10">
    <property type="entry name" value="Periplasmic binding protein-like II"/>
    <property type="match status" value="1"/>
</dbReference>
<evidence type="ECO:0000256" key="4">
    <source>
        <dbReference type="SAM" id="Phobius"/>
    </source>
</evidence>
<dbReference type="PANTHER" id="PTHR30061:SF50">
    <property type="entry name" value="MALTOSE_MALTODEXTRIN-BINDING PERIPLASMIC PROTEIN"/>
    <property type="match status" value="1"/>
</dbReference>
<evidence type="ECO:0000313" key="5">
    <source>
        <dbReference type="EMBL" id="KYO67814.1"/>
    </source>
</evidence>
<evidence type="ECO:0000313" key="6">
    <source>
        <dbReference type="Proteomes" id="UP000075737"/>
    </source>
</evidence>
<comment type="similarity">
    <text evidence="1">Belongs to the bacterial solute-binding protein 1 family.</text>
</comment>
<dbReference type="PANTHER" id="PTHR30061">
    <property type="entry name" value="MALTOSE-BINDING PERIPLASMIC PROTEIN"/>
    <property type="match status" value="1"/>
</dbReference>
<organism evidence="5 6">
    <name type="scientific">Thermovenabulum gondwanense</name>
    <dbReference type="NCBI Taxonomy" id="520767"/>
    <lineage>
        <taxon>Bacteria</taxon>
        <taxon>Bacillati</taxon>
        <taxon>Bacillota</taxon>
        <taxon>Clostridia</taxon>
        <taxon>Thermosediminibacterales</taxon>
        <taxon>Thermosediminibacteraceae</taxon>
        <taxon>Thermovenabulum</taxon>
    </lineage>
</organism>
<dbReference type="Pfam" id="PF13416">
    <property type="entry name" value="SBP_bac_8"/>
    <property type="match status" value="1"/>
</dbReference>
<keyword evidence="4" id="KW-0472">Membrane</keyword>
<dbReference type="RefSeq" id="WP_068747627.1">
    <property type="nucleotide sequence ID" value="NZ_LOHZ01000020.1"/>
</dbReference>
<dbReference type="InterPro" id="IPR006059">
    <property type="entry name" value="SBP"/>
</dbReference>
<evidence type="ECO:0000256" key="3">
    <source>
        <dbReference type="ARBA" id="ARBA00022729"/>
    </source>
</evidence>
<evidence type="ECO:0000256" key="2">
    <source>
        <dbReference type="ARBA" id="ARBA00022448"/>
    </source>
</evidence>
<name>A0A162MVD3_9FIRM</name>
<dbReference type="STRING" id="520767.ATZ99_04540"/>
<comment type="caution">
    <text evidence="5">The sequence shown here is derived from an EMBL/GenBank/DDBJ whole genome shotgun (WGS) entry which is preliminary data.</text>
</comment>
<gene>
    <name evidence="5" type="primary">cycB</name>
    <name evidence="5" type="ORF">ATZ99_04540</name>
</gene>
<protein>
    <submittedName>
        <fullName evidence="5">Cyclodextrin-binding protein</fullName>
    </submittedName>
</protein>
<feature type="transmembrane region" description="Helical" evidence="4">
    <location>
        <begin position="12"/>
        <end position="31"/>
    </location>
</feature>
<keyword evidence="4" id="KW-1133">Transmembrane helix</keyword>
<reference evidence="5 6" key="1">
    <citation type="submission" date="2015-12" db="EMBL/GenBank/DDBJ databases">
        <title>Draft genome of Thermovenabulum gondwanense isolated from a red thermophilic microbial mat colonisisng an outflow channel of a bore well.</title>
        <authorList>
            <person name="Patel B.K."/>
        </authorList>
    </citation>
    <scope>NUCLEOTIDE SEQUENCE [LARGE SCALE GENOMIC DNA]</scope>
    <source>
        <strain evidence="5 6">R270</strain>
    </source>
</reference>
<dbReference type="AlphaFoldDB" id="A0A162MVD3"/>
<proteinExistence type="inferred from homology"/>
<dbReference type="PROSITE" id="PS51257">
    <property type="entry name" value="PROKAR_LIPOPROTEIN"/>
    <property type="match status" value="1"/>
</dbReference>
<dbReference type="GO" id="GO:0015768">
    <property type="term" value="P:maltose transport"/>
    <property type="evidence" value="ECO:0007669"/>
    <property type="project" value="TreeGrafter"/>
</dbReference>
<dbReference type="GO" id="GO:0042956">
    <property type="term" value="P:maltodextrin transmembrane transport"/>
    <property type="evidence" value="ECO:0007669"/>
    <property type="project" value="TreeGrafter"/>
</dbReference>
<dbReference type="GO" id="GO:1901982">
    <property type="term" value="F:maltose binding"/>
    <property type="evidence" value="ECO:0007669"/>
    <property type="project" value="TreeGrafter"/>
</dbReference>
<dbReference type="Proteomes" id="UP000075737">
    <property type="component" value="Unassembled WGS sequence"/>
</dbReference>